<protein>
    <submittedName>
        <fullName evidence="1">Uncharacterized protein</fullName>
    </submittedName>
</protein>
<sequence>MGNHCLCAKKTSGGDEANPRAIPSTDENHDDPDLNQLLRIPQQCEEDPFGLKTHVYYENRFFPWRCVPTAMSVELLQKSPVDSTVRETNKAVQLSIQSSIDLQERI</sequence>
<proteinExistence type="predicted"/>
<dbReference type="Proteomes" id="UP001157502">
    <property type="component" value="Chromosome 21"/>
</dbReference>
<comment type="caution">
    <text evidence="1">The sequence shown here is derived from an EMBL/GenBank/DDBJ whole genome shotgun (WGS) entry which is preliminary data.</text>
</comment>
<keyword evidence="2" id="KW-1185">Reference proteome</keyword>
<gene>
    <name evidence="1" type="ORF">DPEC_G00246160</name>
</gene>
<reference evidence="1" key="1">
    <citation type="submission" date="2021-05" db="EMBL/GenBank/DDBJ databases">
        <authorList>
            <person name="Pan Q."/>
            <person name="Jouanno E."/>
            <person name="Zahm M."/>
            <person name="Klopp C."/>
            <person name="Cabau C."/>
            <person name="Louis A."/>
            <person name="Berthelot C."/>
            <person name="Parey E."/>
            <person name="Roest Crollius H."/>
            <person name="Montfort J."/>
            <person name="Robinson-Rechavi M."/>
            <person name="Bouchez O."/>
            <person name="Lampietro C."/>
            <person name="Lopez Roques C."/>
            <person name="Donnadieu C."/>
            <person name="Postlethwait J."/>
            <person name="Bobe J."/>
            <person name="Dillon D."/>
            <person name="Chandos A."/>
            <person name="von Hippel F."/>
            <person name="Guiguen Y."/>
        </authorList>
    </citation>
    <scope>NUCLEOTIDE SEQUENCE</scope>
    <source>
        <strain evidence="1">YG-Jan2019</strain>
    </source>
</reference>
<evidence type="ECO:0000313" key="2">
    <source>
        <dbReference type="Proteomes" id="UP001157502"/>
    </source>
</evidence>
<evidence type="ECO:0000313" key="1">
    <source>
        <dbReference type="EMBL" id="KAJ7995590.1"/>
    </source>
</evidence>
<name>A0ACC2FW66_DALPE</name>
<organism evidence="1 2">
    <name type="scientific">Dallia pectoralis</name>
    <name type="common">Alaska blackfish</name>
    <dbReference type="NCBI Taxonomy" id="75939"/>
    <lineage>
        <taxon>Eukaryota</taxon>
        <taxon>Metazoa</taxon>
        <taxon>Chordata</taxon>
        <taxon>Craniata</taxon>
        <taxon>Vertebrata</taxon>
        <taxon>Euteleostomi</taxon>
        <taxon>Actinopterygii</taxon>
        <taxon>Neopterygii</taxon>
        <taxon>Teleostei</taxon>
        <taxon>Protacanthopterygii</taxon>
        <taxon>Esociformes</taxon>
        <taxon>Umbridae</taxon>
        <taxon>Dallia</taxon>
    </lineage>
</organism>
<dbReference type="EMBL" id="CM055748">
    <property type="protein sequence ID" value="KAJ7995590.1"/>
    <property type="molecule type" value="Genomic_DNA"/>
</dbReference>
<accession>A0ACC2FW66</accession>